<feature type="region of interest" description="Disordered" evidence="1">
    <location>
        <begin position="216"/>
        <end position="242"/>
    </location>
</feature>
<feature type="compositionally biased region" description="Polar residues" evidence="1">
    <location>
        <begin position="276"/>
        <end position="296"/>
    </location>
</feature>
<proteinExistence type="predicted"/>
<keyword evidence="3" id="KW-1185">Reference proteome</keyword>
<evidence type="ECO:0000313" key="3">
    <source>
        <dbReference type="Proteomes" id="UP001233172"/>
    </source>
</evidence>
<dbReference type="EMBL" id="JASAOG010000050">
    <property type="protein sequence ID" value="KAK0058068.1"/>
    <property type="molecule type" value="Genomic_DNA"/>
</dbReference>
<sequence length="403" mass="46095">MNSKQEIYVKDLVALKERPDFERLKYEAFAEQAYSYSRLGGPVNYNLSICLYEKCIVRYPLNYLWKFGLGLVYRRCTNCNLYCSSTTSQDIHQLASKCTALLFEVGEKGDKYLRGLAYSHLVSIRQYMNREEQACLFKRKSIWVLIKHTLKNGKTNPAVLRQCGKSFKSINVDKAIELLEKSLKLRQHGVTYHHLGLCLIKKADFLANGRYKTNNSHRKRFTQSHTSDLNSRKKNLNSSLPQSSFLLPSSLRNSTKSLHSSSIKSESSNFSQSISENRTNNKSSQPYNKPAGSTNLGLDNDFLKPYVVSQIEQLDPNDKLVIQAKHYFKRSLEITYGENLPAKQSLGDLYFKTGCYEKALAIYNQIINEGNQNYIITLLSALEFAGKSLQRMCETSELSQPEE</sequence>
<protein>
    <recommendedName>
        <fullName evidence="4">Tetratricopeptide repeat protein</fullName>
    </recommendedName>
</protein>
<reference evidence="2" key="2">
    <citation type="submission" date="2023-04" db="EMBL/GenBank/DDBJ databases">
        <authorList>
            <person name="Bu L."/>
            <person name="Lu L."/>
            <person name="Laidemitt M.R."/>
            <person name="Zhang S.M."/>
            <person name="Mutuku M."/>
            <person name="Mkoji G."/>
            <person name="Steinauer M."/>
            <person name="Loker E.S."/>
        </authorList>
    </citation>
    <scope>NUCLEOTIDE SEQUENCE</scope>
    <source>
        <strain evidence="2">KasaAsao</strain>
        <tissue evidence="2">Whole Snail</tissue>
    </source>
</reference>
<comment type="caution">
    <text evidence="2">The sequence shown here is derived from an EMBL/GenBank/DDBJ whole genome shotgun (WGS) entry which is preliminary data.</text>
</comment>
<evidence type="ECO:0000256" key="1">
    <source>
        <dbReference type="SAM" id="MobiDB-lite"/>
    </source>
</evidence>
<name>A0AAD8FBS3_BIOPF</name>
<evidence type="ECO:0008006" key="4">
    <source>
        <dbReference type="Google" id="ProtNLM"/>
    </source>
</evidence>
<accession>A0AAD8FBS3</accession>
<dbReference type="Gene3D" id="1.25.40.10">
    <property type="entry name" value="Tetratricopeptide repeat domain"/>
    <property type="match status" value="1"/>
</dbReference>
<feature type="region of interest" description="Disordered" evidence="1">
    <location>
        <begin position="269"/>
        <end position="296"/>
    </location>
</feature>
<organism evidence="2 3">
    <name type="scientific">Biomphalaria pfeifferi</name>
    <name type="common">Bloodfluke planorb</name>
    <name type="synonym">Freshwater snail</name>
    <dbReference type="NCBI Taxonomy" id="112525"/>
    <lineage>
        <taxon>Eukaryota</taxon>
        <taxon>Metazoa</taxon>
        <taxon>Spiralia</taxon>
        <taxon>Lophotrochozoa</taxon>
        <taxon>Mollusca</taxon>
        <taxon>Gastropoda</taxon>
        <taxon>Heterobranchia</taxon>
        <taxon>Euthyneura</taxon>
        <taxon>Panpulmonata</taxon>
        <taxon>Hygrophila</taxon>
        <taxon>Lymnaeoidea</taxon>
        <taxon>Planorbidae</taxon>
        <taxon>Biomphalaria</taxon>
    </lineage>
</organism>
<evidence type="ECO:0000313" key="2">
    <source>
        <dbReference type="EMBL" id="KAK0058068.1"/>
    </source>
</evidence>
<reference evidence="2" key="1">
    <citation type="journal article" date="2023" name="PLoS Negl. Trop. Dis.">
        <title>A genome sequence for Biomphalaria pfeifferi, the major vector snail for the human-infecting parasite Schistosoma mansoni.</title>
        <authorList>
            <person name="Bu L."/>
            <person name="Lu L."/>
            <person name="Laidemitt M.R."/>
            <person name="Zhang S.M."/>
            <person name="Mutuku M."/>
            <person name="Mkoji G."/>
            <person name="Steinauer M."/>
            <person name="Loker E.S."/>
        </authorList>
    </citation>
    <scope>NUCLEOTIDE SEQUENCE</scope>
    <source>
        <strain evidence="2">KasaAsao</strain>
    </source>
</reference>
<dbReference type="AlphaFoldDB" id="A0AAD8FBS3"/>
<gene>
    <name evidence="2" type="ORF">Bpfe_012392</name>
</gene>
<dbReference type="Proteomes" id="UP001233172">
    <property type="component" value="Unassembled WGS sequence"/>
</dbReference>
<dbReference type="InterPro" id="IPR011990">
    <property type="entry name" value="TPR-like_helical_dom_sf"/>
</dbReference>
<dbReference type="SUPFAM" id="SSF48452">
    <property type="entry name" value="TPR-like"/>
    <property type="match status" value="1"/>
</dbReference>